<name>A0A0P1KW79_9SACH</name>
<gene>
    <name evidence="2" type="ORF">LAQU0_S02e04830g</name>
</gene>
<dbReference type="Proteomes" id="UP000236544">
    <property type="component" value="Unassembled WGS sequence"/>
</dbReference>
<evidence type="ECO:0000256" key="1">
    <source>
        <dbReference type="SAM" id="MobiDB-lite"/>
    </source>
</evidence>
<accession>A0A0P1KW79</accession>
<feature type="region of interest" description="Disordered" evidence="1">
    <location>
        <begin position="367"/>
        <end position="420"/>
    </location>
</feature>
<evidence type="ECO:0000313" key="2">
    <source>
        <dbReference type="EMBL" id="CUS21055.1"/>
    </source>
</evidence>
<feature type="compositionally biased region" description="Polar residues" evidence="1">
    <location>
        <begin position="367"/>
        <end position="377"/>
    </location>
</feature>
<evidence type="ECO:0000313" key="3">
    <source>
        <dbReference type="Proteomes" id="UP000236544"/>
    </source>
</evidence>
<dbReference type="OrthoDB" id="4036511at2759"/>
<proteinExistence type="predicted"/>
<keyword evidence="3" id="KW-1185">Reference proteome</keyword>
<protein>
    <submittedName>
        <fullName evidence="2">LAQU0S02e04830g1_1</fullName>
    </submittedName>
</protein>
<reference evidence="3" key="1">
    <citation type="submission" date="2015-10" db="EMBL/GenBank/DDBJ databases">
        <authorList>
            <person name="Devillers H."/>
        </authorList>
    </citation>
    <scope>NUCLEOTIDE SEQUENCE [LARGE SCALE GENOMIC DNA]</scope>
</reference>
<dbReference type="EMBL" id="LN890542">
    <property type="protein sequence ID" value="CUS21055.1"/>
    <property type="molecule type" value="Genomic_DNA"/>
</dbReference>
<feature type="compositionally biased region" description="Basic and acidic residues" evidence="1">
    <location>
        <begin position="380"/>
        <end position="398"/>
    </location>
</feature>
<organism evidence="2 3">
    <name type="scientific">Lachancea quebecensis</name>
    <dbReference type="NCBI Taxonomy" id="1654605"/>
    <lineage>
        <taxon>Eukaryota</taxon>
        <taxon>Fungi</taxon>
        <taxon>Dikarya</taxon>
        <taxon>Ascomycota</taxon>
        <taxon>Saccharomycotina</taxon>
        <taxon>Saccharomycetes</taxon>
        <taxon>Saccharomycetales</taxon>
        <taxon>Saccharomycetaceae</taxon>
        <taxon>Lachancea</taxon>
    </lineage>
</organism>
<sequence length="1002" mass="113966">MFVDYSSQNKFMRINSKFAEKYLEMLYIEKLSSPEDRLRCLKLRTKGRGTKIIQNLKINDFAGDYNWIIYLYGLVLSTEQMLESGKLLLGCPTLYMVEFALQGCRIEDAFSERSSLSSQLKLAVKCAYYEFIGPCEKIIHSLRVHFLSLRPRYGLPFNRFGYFQKVLYNEMFTNQVGTYKIHAGLLMMPFKFPSSYRALISEEGYPKSNIKVRFHKWSGRLTNNDLSKLEMNDVEPFCIENKVISVWKQGHSSELFGHYSYMLRLGKLPSNEEPPSETTVVMKDIKARSAKRTEKLQQFEDLVSSGNSWVTQKRYGVDLIYESADTSFKDCQNSLGNRTDLTDDVLELKARSSDRFRKLSGDAVKSDSTACTTSMQGDSDLPRRSEEFTASSVKEECKSTPIGLSSAAEGTSGVSDKTVRKTSSRVCKNNVINHSHYNEHSKLKDQQKKVSAKCGNLLLPKISLLVKSGTTGYREMTELEKDIYRLLESRQMQRGVENEAALPSGSNPINIEKAKKFKQVRQELMENEEEFLFSSDKAGPPLSGDGIIDRHLKIAASTHRSQNTINPNLVKSLKPVSEIIAIIEKAERVVGEHDLIDQIEKIDQELNRPESLGLLSSSRPGNLINNYSAAQSYSSREVSMNRRKKNKHLDFSKQLAYTPRKDPSPNALIAKNKVSFSFDSRKLIDSLDTSNSEQSVVIRSHLFPPQHKPQGQVHTFPEDQKENYVNLPKELPKNANDSVSLCGSPEILKKYYVQGRPHAADANDSMEAKGRPDLSSCEAVFSYEPSGSSPVCLGDPPVERFLDYRDRNLALLPPSKDLESYSASLPCSPTFSEAASPATSHTRPLDLECRNVSRSFNSTSWARKELHSVEGGCVGTELPIFRLNADDPDLIYRTYMADSHDCLRQPEVIFRKPSEQRPNGLTHKLRKFMSSHSSPKKTTRSEPTYQEMYPALSNIRFRDFLRFKSRKLREDVRYFSHVAKLCVTDFKERPITAERELYEQFK</sequence>
<dbReference type="AlphaFoldDB" id="A0A0P1KW79"/>